<evidence type="ECO:0000256" key="1">
    <source>
        <dbReference type="SAM" id="SignalP"/>
    </source>
</evidence>
<dbReference type="InterPro" id="IPR011051">
    <property type="entry name" value="RmlC_Cupin_sf"/>
</dbReference>
<keyword evidence="3" id="KW-1185">Reference proteome</keyword>
<protein>
    <recommendedName>
        <fullName evidence="4">Cupin</fullName>
    </recommendedName>
</protein>
<dbReference type="InterPro" id="IPR014710">
    <property type="entry name" value="RmlC-like_jellyroll"/>
</dbReference>
<dbReference type="CDD" id="cd07009">
    <property type="entry name" value="cupin_BLL0285-like"/>
    <property type="match status" value="1"/>
</dbReference>
<reference evidence="2 3" key="1">
    <citation type="submission" date="2014-02" db="EMBL/GenBank/DDBJ databases">
        <title>Draft genome of Erwinia mallotivora strain BT-MARDI, a papaya dieback pathogen.</title>
        <authorList>
            <person name="Redzuan R."/>
            <person name="Abu Bakar N."/>
            <person name="Badrun R."/>
            <person name="Mohd Raih M.F."/>
            <person name="Rozano L."/>
            <person name="Mat Amin N."/>
        </authorList>
    </citation>
    <scope>NUCLEOTIDE SEQUENCE [LARGE SCALE GENOMIC DNA]</scope>
    <source>
        <strain evidence="2 3">BT-MARDI</strain>
    </source>
</reference>
<name>A0A014MDD1_9GAMM</name>
<sequence length="190" mass="20277">MKNSQLLILSALCCLPVLSFAAGEMSAVQAESPAQTISNGKVQPPVKYATVWADEQGTTHIGHCRFEGLEYKSYAPPSAPQWIGVSPDEVQSIAWAVLPPGYVGNWHHAPGPQWVVTLSGKWSVETTDGTTLVQGPGDVQFNADSTSHPRADDQHIGHITRTVGNEPNVQLIIKLKPGANSARTKGNCAS</sequence>
<evidence type="ECO:0008006" key="4">
    <source>
        <dbReference type="Google" id="ProtNLM"/>
    </source>
</evidence>
<dbReference type="Gene3D" id="2.60.120.10">
    <property type="entry name" value="Jelly Rolls"/>
    <property type="match status" value="1"/>
</dbReference>
<dbReference type="SUPFAM" id="SSF51182">
    <property type="entry name" value="RmlC-like cupins"/>
    <property type="match status" value="1"/>
</dbReference>
<evidence type="ECO:0000313" key="2">
    <source>
        <dbReference type="EMBL" id="EXU76074.1"/>
    </source>
</evidence>
<dbReference type="EMBL" id="JFHN01000037">
    <property type="protein sequence ID" value="EXU76074.1"/>
    <property type="molecule type" value="Genomic_DNA"/>
</dbReference>
<proteinExistence type="predicted"/>
<dbReference type="Proteomes" id="UP000019918">
    <property type="component" value="Unassembled WGS sequence"/>
</dbReference>
<dbReference type="PATRIC" id="fig|69222.5.peg.1545"/>
<dbReference type="STRING" id="69222.BG55_07545"/>
<comment type="caution">
    <text evidence="2">The sequence shown here is derived from an EMBL/GenBank/DDBJ whole genome shotgun (WGS) entry which is preliminary data.</text>
</comment>
<keyword evidence="1" id="KW-0732">Signal</keyword>
<dbReference type="RefSeq" id="WP_034935934.1">
    <property type="nucleotide sequence ID" value="NZ_JFHN01000037.1"/>
</dbReference>
<evidence type="ECO:0000313" key="3">
    <source>
        <dbReference type="Proteomes" id="UP000019918"/>
    </source>
</evidence>
<organism evidence="2 3">
    <name type="scientific">Erwinia mallotivora</name>
    <dbReference type="NCBI Taxonomy" id="69222"/>
    <lineage>
        <taxon>Bacteria</taxon>
        <taxon>Pseudomonadati</taxon>
        <taxon>Pseudomonadota</taxon>
        <taxon>Gammaproteobacteria</taxon>
        <taxon>Enterobacterales</taxon>
        <taxon>Erwiniaceae</taxon>
        <taxon>Erwinia</taxon>
    </lineage>
</organism>
<dbReference type="AlphaFoldDB" id="A0A014MDD1"/>
<accession>A0A014MDD1</accession>
<feature type="signal peptide" evidence="1">
    <location>
        <begin position="1"/>
        <end position="21"/>
    </location>
</feature>
<gene>
    <name evidence="2" type="ORF">BG55_07545</name>
</gene>
<feature type="chain" id="PRO_5001471998" description="Cupin" evidence="1">
    <location>
        <begin position="22"/>
        <end position="190"/>
    </location>
</feature>
<dbReference type="OrthoDB" id="4205621at2"/>